<name>A0A165ZX58_METOA</name>
<feature type="transmembrane region" description="Helical" evidence="1">
    <location>
        <begin position="7"/>
        <end position="26"/>
    </location>
</feature>
<dbReference type="OrthoDB" id="82376at2157"/>
<reference evidence="3" key="1">
    <citation type="journal article" date="2016" name="Genome Announc.">
        <title>Draft Genome Sequences of Methanobrevibacter curvatus DSM11111, Methanobrevibacter cuticularis DSM11139, Methanobrevibacter filiformis DSM11501, and Methanobrevibacter oralis DSM7256.</title>
        <authorList>
            <person name="Poehlein A."/>
            <person name="Seedorf H."/>
        </authorList>
    </citation>
    <scope>NUCLEOTIDE SEQUENCE [LARGE SCALE GENOMIC DNA]</scope>
    <source>
        <strain evidence="3">DSM 7256 / JCM 30027 / ZR</strain>
    </source>
</reference>
<keyword evidence="3" id="KW-1185">Reference proteome</keyword>
<organism evidence="2 3">
    <name type="scientific">Methanobrevibacter oralis</name>
    <dbReference type="NCBI Taxonomy" id="66851"/>
    <lineage>
        <taxon>Archaea</taxon>
        <taxon>Methanobacteriati</taxon>
        <taxon>Methanobacteriota</taxon>
        <taxon>Methanomada group</taxon>
        <taxon>Methanobacteria</taxon>
        <taxon>Methanobacteriales</taxon>
        <taxon>Methanobacteriaceae</taxon>
        <taxon>Methanobrevibacter</taxon>
    </lineage>
</organism>
<gene>
    <name evidence="2" type="ORF">MBORA_15230</name>
</gene>
<dbReference type="InterPro" id="IPR012340">
    <property type="entry name" value="NA-bd_OB-fold"/>
</dbReference>
<evidence type="ECO:0000256" key="1">
    <source>
        <dbReference type="SAM" id="Phobius"/>
    </source>
</evidence>
<protein>
    <submittedName>
        <fullName evidence="2">Uncharacterized protein</fullName>
    </submittedName>
</protein>
<dbReference type="RefSeq" id="WP_042693554.1">
    <property type="nucleotide sequence ID" value="NZ_CABMAB010000022.1"/>
</dbReference>
<keyword evidence="1" id="KW-0472">Membrane</keyword>
<evidence type="ECO:0000313" key="2">
    <source>
        <dbReference type="EMBL" id="KZX11279.1"/>
    </source>
</evidence>
<dbReference type="EMBL" id="LWMU01000092">
    <property type="protein sequence ID" value="KZX11279.1"/>
    <property type="molecule type" value="Genomic_DNA"/>
</dbReference>
<keyword evidence="1" id="KW-0812">Transmembrane</keyword>
<proteinExistence type="predicted"/>
<accession>A0A165ZX58</accession>
<dbReference type="PATRIC" id="fig|66851.6.peg.1665"/>
<keyword evidence="1" id="KW-1133">Transmembrane helix</keyword>
<dbReference type="STRING" id="66851.MBORA_15230"/>
<comment type="caution">
    <text evidence="2">The sequence shown here is derived from an EMBL/GenBank/DDBJ whole genome shotgun (WGS) entry which is preliminary data.</text>
</comment>
<dbReference type="Gene3D" id="2.40.50.140">
    <property type="entry name" value="Nucleic acid-binding proteins"/>
    <property type="match status" value="1"/>
</dbReference>
<evidence type="ECO:0000313" key="3">
    <source>
        <dbReference type="Proteomes" id="UP000077428"/>
    </source>
</evidence>
<dbReference type="Proteomes" id="UP000077428">
    <property type="component" value="Unassembled WGS sequence"/>
</dbReference>
<sequence>MEITDEKLLRIALITCLIGIIGLILLTPSVEVKKVTIKDITKAMIDEEVSIDCVVTDVSQSNSKNSYFLTINDGTDKISLIIFESQVNEIQSQGLKIEDFKDKKVNVVGKITQYKSQLEVILSNGNCLKIIH</sequence>
<dbReference type="AlphaFoldDB" id="A0A165ZX58"/>